<dbReference type="EMBL" id="CDQK01000005">
    <property type="protein sequence ID" value="CEP23846.1"/>
    <property type="molecule type" value="Genomic_DNA"/>
</dbReference>
<evidence type="ECO:0000256" key="1">
    <source>
        <dbReference type="SAM" id="Phobius"/>
    </source>
</evidence>
<dbReference type="Proteomes" id="UP000038830">
    <property type="component" value="Unassembled WGS sequence"/>
</dbReference>
<reference evidence="3" key="1">
    <citation type="journal article" date="2015" name="J. Biotechnol.">
        <title>The structure of the Cyberlindnera jadinii genome and its relation to Candida utilis analyzed by the occurrence of single nucleotide polymorphisms.</title>
        <authorList>
            <person name="Rupp O."/>
            <person name="Brinkrolf K."/>
            <person name="Buerth C."/>
            <person name="Kunigo M."/>
            <person name="Schneider J."/>
            <person name="Jaenicke S."/>
            <person name="Goesmann A."/>
            <person name="Puehler A."/>
            <person name="Jaeger K.-E."/>
            <person name="Ernst J.F."/>
        </authorList>
    </citation>
    <scope>NUCLEOTIDE SEQUENCE [LARGE SCALE GENOMIC DNA]</scope>
    <source>
        <strain evidence="3">ATCC 18201 / CBS 1600 / BCRC 20928 / JCM 3617 / NBRC 0987 / NRRL Y-1542</strain>
    </source>
</reference>
<accession>A0A0H5C6W1</accession>
<organism evidence="2 3">
    <name type="scientific">Cyberlindnera jadinii (strain ATCC 18201 / CBS 1600 / BCRC 20928 / JCM 3617 / NBRC 0987 / NRRL Y-1542)</name>
    <name type="common">Torula yeast</name>
    <name type="synonym">Candida utilis</name>
    <dbReference type="NCBI Taxonomy" id="983966"/>
    <lineage>
        <taxon>Eukaryota</taxon>
        <taxon>Fungi</taxon>
        <taxon>Dikarya</taxon>
        <taxon>Ascomycota</taxon>
        <taxon>Saccharomycotina</taxon>
        <taxon>Saccharomycetes</taxon>
        <taxon>Phaffomycetales</taxon>
        <taxon>Phaffomycetaceae</taxon>
        <taxon>Cyberlindnera</taxon>
    </lineage>
</organism>
<sequence>MYATPVRAFSKSAVRMNAAGNTPASKWFGAFGGVAVLLGIFAFGFDKLGLQDNIKHSFNKTGINTKKDE</sequence>
<dbReference type="AlphaFoldDB" id="A0A0H5C6W1"/>
<keyword evidence="1" id="KW-0472">Membrane</keyword>
<evidence type="ECO:0000313" key="2">
    <source>
        <dbReference type="EMBL" id="CEP23846.1"/>
    </source>
</evidence>
<evidence type="ECO:0000313" key="3">
    <source>
        <dbReference type="Proteomes" id="UP000038830"/>
    </source>
</evidence>
<proteinExistence type="predicted"/>
<protein>
    <submittedName>
        <fullName evidence="2">Uncharacterized protein</fullName>
    </submittedName>
</protein>
<keyword evidence="1" id="KW-1133">Transmembrane helix</keyword>
<feature type="transmembrane region" description="Helical" evidence="1">
    <location>
        <begin position="27"/>
        <end position="45"/>
    </location>
</feature>
<name>A0A0H5C6W1_CYBJN</name>
<gene>
    <name evidence="2" type="ORF">BN1211_4515</name>
</gene>
<keyword evidence="1" id="KW-0812">Transmembrane</keyword>